<dbReference type="RefSeq" id="WP_127822862.1">
    <property type="nucleotide sequence ID" value="NZ_RQSM01000002.1"/>
</dbReference>
<name>A0A437UDH5_9FLAO</name>
<comment type="caution">
    <text evidence="1">The sequence shown here is derived from an EMBL/GenBank/DDBJ whole genome shotgun (WGS) entry which is preliminary data.</text>
</comment>
<protein>
    <submittedName>
        <fullName evidence="1">Uncharacterized protein</fullName>
    </submittedName>
</protein>
<evidence type="ECO:0000313" key="1">
    <source>
        <dbReference type="EMBL" id="RVU91706.1"/>
    </source>
</evidence>
<proteinExistence type="predicted"/>
<organism evidence="1 2">
    <name type="scientific">Flavobacterium columnare</name>
    <dbReference type="NCBI Taxonomy" id="996"/>
    <lineage>
        <taxon>Bacteria</taxon>
        <taxon>Pseudomonadati</taxon>
        <taxon>Bacteroidota</taxon>
        <taxon>Flavobacteriia</taxon>
        <taxon>Flavobacteriales</taxon>
        <taxon>Flavobacteriaceae</taxon>
        <taxon>Flavobacterium</taxon>
    </lineage>
</organism>
<dbReference type="Proteomes" id="UP000288951">
    <property type="component" value="Unassembled WGS sequence"/>
</dbReference>
<evidence type="ECO:0000313" key="2">
    <source>
        <dbReference type="Proteomes" id="UP000288951"/>
    </source>
</evidence>
<accession>A0A437UDH5</accession>
<sequence>MKLIYSDSIIESYSENKINGDGVIDLFLNENEPLIIYNLDGSEYEIFKLLEDTYTMMYNSDKIIARRFVPNHDFFYTLFDCNQFNEEDEFIFIYINNEQKKIKQCEYDFTFQPWSEFISNEYIGILPNNPLIVKSDNNFYKSSDSINEVFKVEKIEGDTMWLKSTSTGCCGSNKELEGFVKWKEGNRLLIDLNIFD</sequence>
<keyword evidence="2" id="KW-1185">Reference proteome</keyword>
<gene>
    <name evidence="1" type="ORF">EH230_01645</name>
</gene>
<dbReference type="EMBL" id="RQSM01000002">
    <property type="protein sequence ID" value="RVU91706.1"/>
    <property type="molecule type" value="Genomic_DNA"/>
</dbReference>
<dbReference type="AlphaFoldDB" id="A0A437UDH5"/>
<dbReference type="OrthoDB" id="1240157at2"/>
<reference evidence="1" key="1">
    <citation type="submission" date="2018-12" db="EMBL/GenBank/DDBJ databases">
        <title>Draft genome sequence of Flaovobacterium columnare ARS1 isolated from channel catfish in Alabama.</title>
        <authorList>
            <person name="Cai W."/>
            <person name="Arias C."/>
        </authorList>
    </citation>
    <scope>NUCLEOTIDE SEQUENCE [LARGE SCALE GENOMIC DNA]</scope>
    <source>
        <strain evidence="1">ARS1</strain>
    </source>
</reference>